<gene>
    <name evidence="2" type="ORF">RHSIM_Rhsim08G0142000</name>
</gene>
<keyword evidence="3" id="KW-1185">Reference proteome</keyword>
<evidence type="ECO:0000313" key="3">
    <source>
        <dbReference type="Proteomes" id="UP000626092"/>
    </source>
</evidence>
<evidence type="ECO:0000313" key="2">
    <source>
        <dbReference type="EMBL" id="KAF7134743.1"/>
    </source>
</evidence>
<feature type="domain" description="SNF2 N-terminal" evidence="1">
    <location>
        <begin position="34"/>
        <end position="130"/>
    </location>
</feature>
<evidence type="ECO:0000259" key="1">
    <source>
        <dbReference type="Pfam" id="PF00176"/>
    </source>
</evidence>
<dbReference type="AlphaFoldDB" id="A0A834GI08"/>
<comment type="caution">
    <text evidence="2">The sequence shown here is derived from an EMBL/GenBank/DDBJ whole genome shotgun (WGS) entry which is preliminary data.</text>
</comment>
<dbReference type="EMBL" id="WJXA01000008">
    <property type="protein sequence ID" value="KAF7134743.1"/>
    <property type="molecule type" value="Genomic_DNA"/>
</dbReference>
<accession>A0A834GI08</accession>
<sequence>MPLNKLVPPRVRTSGRSGAEREGMIEIGTMADEEILAYAMGLGKTIMTIPLFLAYSKRGGSLDSPSTSGAFIENSNNDGISDESLTFLSKETKFFGFDNLVKRKNSLIGDGNLIACPTKLLGQWKVHILRSILTFLFNFFHNTPKWMCQDYSEMVFI</sequence>
<dbReference type="Proteomes" id="UP000626092">
    <property type="component" value="Unassembled WGS sequence"/>
</dbReference>
<dbReference type="InterPro" id="IPR000330">
    <property type="entry name" value="SNF2_N"/>
</dbReference>
<dbReference type="GO" id="GO:0005524">
    <property type="term" value="F:ATP binding"/>
    <property type="evidence" value="ECO:0007669"/>
    <property type="project" value="InterPro"/>
</dbReference>
<protein>
    <recommendedName>
        <fullName evidence="1">SNF2 N-terminal domain-containing protein</fullName>
    </recommendedName>
</protein>
<organism evidence="2 3">
    <name type="scientific">Rhododendron simsii</name>
    <name type="common">Sims's rhododendron</name>
    <dbReference type="NCBI Taxonomy" id="118357"/>
    <lineage>
        <taxon>Eukaryota</taxon>
        <taxon>Viridiplantae</taxon>
        <taxon>Streptophyta</taxon>
        <taxon>Embryophyta</taxon>
        <taxon>Tracheophyta</taxon>
        <taxon>Spermatophyta</taxon>
        <taxon>Magnoliopsida</taxon>
        <taxon>eudicotyledons</taxon>
        <taxon>Gunneridae</taxon>
        <taxon>Pentapetalae</taxon>
        <taxon>asterids</taxon>
        <taxon>Ericales</taxon>
        <taxon>Ericaceae</taxon>
        <taxon>Ericoideae</taxon>
        <taxon>Rhodoreae</taxon>
        <taxon>Rhododendron</taxon>
    </lineage>
</organism>
<dbReference type="OrthoDB" id="448448at2759"/>
<proteinExistence type="predicted"/>
<dbReference type="Pfam" id="PF00176">
    <property type="entry name" value="SNF2-rel_dom"/>
    <property type="match status" value="1"/>
</dbReference>
<reference evidence="2" key="1">
    <citation type="submission" date="2019-11" db="EMBL/GenBank/DDBJ databases">
        <authorList>
            <person name="Liu Y."/>
            <person name="Hou J."/>
            <person name="Li T.-Q."/>
            <person name="Guan C.-H."/>
            <person name="Wu X."/>
            <person name="Wu H.-Z."/>
            <person name="Ling F."/>
            <person name="Zhang R."/>
            <person name="Shi X.-G."/>
            <person name="Ren J.-P."/>
            <person name="Chen E.-F."/>
            <person name="Sun J.-M."/>
        </authorList>
    </citation>
    <scope>NUCLEOTIDE SEQUENCE</scope>
    <source>
        <strain evidence="2">Adult_tree_wgs_1</strain>
        <tissue evidence="2">Leaves</tissue>
    </source>
</reference>
<name>A0A834GI08_RHOSS</name>